<name>A0A0D0C1F5_9AGAM</name>
<evidence type="ECO:0000313" key="3">
    <source>
        <dbReference type="Proteomes" id="UP000054538"/>
    </source>
</evidence>
<proteinExistence type="predicted"/>
<sequence length="142" mass="16066">MSKKATEIKVGTPTNFDGNLNDASQWLYSLITYISLNDWIYTMPEKKIILALSFMNKGSVATWAEAAYEKAADNENFGTWEQFQLNFKRTFMTKNVKAASIAKLSSLTQKDCGSLKKFNTEFQLLAHRSGISSEGALIEWYL</sequence>
<dbReference type="InterPro" id="IPR005162">
    <property type="entry name" value="Retrotrans_gag_dom"/>
</dbReference>
<reference evidence="3" key="2">
    <citation type="submission" date="2015-01" db="EMBL/GenBank/DDBJ databases">
        <title>Evolutionary Origins and Diversification of the Mycorrhizal Mutualists.</title>
        <authorList>
            <consortium name="DOE Joint Genome Institute"/>
            <consortium name="Mycorrhizal Genomics Consortium"/>
            <person name="Kohler A."/>
            <person name="Kuo A."/>
            <person name="Nagy L.G."/>
            <person name="Floudas D."/>
            <person name="Copeland A."/>
            <person name="Barry K.W."/>
            <person name="Cichocki N."/>
            <person name="Veneault-Fourrey C."/>
            <person name="LaButti K."/>
            <person name="Lindquist E.A."/>
            <person name="Lipzen A."/>
            <person name="Lundell T."/>
            <person name="Morin E."/>
            <person name="Murat C."/>
            <person name="Riley R."/>
            <person name="Ohm R."/>
            <person name="Sun H."/>
            <person name="Tunlid A."/>
            <person name="Henrissat B."/>
            <person name="Grigoriev I.V."/>
            <person name="Hibbett D.S."/>
            <person name="Martin F."/>
        </authorList>
    </citation>
    <scope>NUCLEOTIDE SEQUENCE [LARGE SCALE GENOMIC DNA]</scope>
    <source>
        <strain evidence="3">Ve08.2h10</strain>
    </source>
</reference>
<dbReference type="OrthoDB" id="2692126at2759"/>
<keyword evidence="3" id="KW-1185">Reference proteome</keyword>
<accession>A0A0D0C1F5</accession>
<dbReference type="Pfam" id="PF03732">
    <property type="entry name" value="Retrotrans_gag"/>
    <property type="match status" value="1"/>
</dbReference>
<feature type="domain" description="Retrotransposon gag" evidence="1">
    <location>
        <begin position="57"/>
        <end position="139"/>
    </location>
</feature>
<reference evidence="2 3" key="1">
    <citation type="submission" date="2014-04" db="EMBL/GenBank/DDBJ databases">
        <authorList>
            <consortium name="DOE Joint Genome Institute"/>
            <person name="Kuo A."/>
            <person name="Kohler A."/>
            <person name="Jargeat P."/>
            <person name="Nagy L.G."/>
            <person name="Floudas D."/>
            <person name="Copeland A."/>
            <person name="Barry K.W."/>
            <person name="Cichocki N."/>
            <person name="Veneault-Fourrey C."/>
            <person name="LaButti K."/>
            <person name="Lindquist E.A."/>
            <person name="Lipzen A."/>
            <person name="Lundell T."/>
            <person name="Morin E."/>
            <person name="Murat C."/>
            <person name="Sun H."/>
            <person name="Tunlid A."/>
            <person name="Henrissat B."/>
            <person name="Grigoriev I.V."/>
            <person name="Hibbett D.S."/>
            <person name="Martin F."/>
            <person name="Nordberg H.P."/>
            <person name="Cantor M.N."/>
            <person name="Hua S.X."/>
        </authorList>
    </citation>
    <scope>NUCLEOTIDE SEQUENCE [LARGE SCALE GENOMIC DNA]</scope>
    <source>
        <strain evidence="2 3">Ve08.2h10</strain>
    </source>
</reference>
<organism evidence="2 3">
    <name type="scientific">Paxillus rubicundulus Ve08.2h10</name>
    <dbReference type="NCBI Taxonomy" id="930991"/>
    <lineage>
        <taxon>Eukaryota</taxon>
        <taxon>Fungi</taxon>
        <taxon>Dikarya</taxon>
        <taxon>Basidiomycota</taxon>
        <taxon>Agaricomycotina</taxon>
        <taxon>Agaricomycetes</taxon>
        <taxon>Agaricomycetidae</taxon>
        <taxon>Boletales</taxon>
        <taxon>Paxilineae</taxon>
        <taxon>Paxillaceae</taxon>
        <taxon>Paxillus</taxon>
    </lineage>
</organism>
<dbReference type="Proteomes" id="UP000054538">
    <property type="component" value="Unassembled WGS sequence"/>
</dbReference>
<dbReference type="InParanoid" id="A0A0D0C1F5"/>
<evidence type="ECO:0000313" key="2">
    <source>
        <dbReference type="EMBL" id="KIK77052.1"/>
    </source>
</evidence>
<dbReference type="EMBL" id="KN827167">
    <property type="protein sequence ID" value="KIK77052.1"/>
    <property type="molecule type" value="Genomic_DNA"/>
</dbReference>
<protein>
    <submittedName>
        <fullName evidence="2">Unplaced genomic scaffold scaffold_2345, whole genome shotgun sequence</fullName>
    </submittedName>
</protein>
<dbReference type="HOGENOM" id="CLU_000384_30_1_1"/>
<gene>
    <name evidence="2" type="ORF">PAXRUDRAFT_167998</name>
</gene>
<dbReference type="AlphaFoldDB" id="A0A0D0C1F5"/>
<evidence type="ECO:0000259" key="1">
    <source>
        <dbReference type="Pfam" id="PF03732"/>
    </source>
</evidence>